<dbReference type="AlphaFoldDB" id="A0A3N0EGU3"/>
<organism evidence="3 4">
    <name type="scientific">Sinomicrobium pectinilyticum</name>
    <dbReference type="NCBI Taxonomy" id="1084421"/>
    <lineage>
        <taxon>Bacteria</taxon>
        <taxon>Pseudomonadati</taxon>
        <taxon>Bacteroidota</taxon>
        <taxon>Flavobacteriia</taxon>
        <taxon>Flavobacteriales</taxon>
        <taxon>Flavobacteriaceae</taxon>
        <taxon>Sinomicrobium</taxon>
    </lineage>
</organism>
<keyword evidence="3" id="KW-0456">Lyase</keyword>
<reference evidence="3 4" key="1">
    <citation type="submission" date="2018-10" db="EMBL/GenBank/DDBJ databases">
        <title>Sinomicrobium pectinilyticum sp. nov., a pectinase-producing bacterium isolated from alkaline and saline soil, and emended description of the genus Sinomicrobium.</title>
        <authorList>
            <person name="Cheng B."/>
            <person name="Li C."/>
            <person name="Lai Q."/>
            <person name="Du M."/>
            <person name="Shao Z."/>
            <person name="Xu P."/>
            <person name="Yang C."/>
        </authorList>
    </citation>
    <scope>NUCLEOTIDE SEQUENCE [LARGE SCALE GENOMIC DNA]</scope>
    <source>
        <strain evidence="3 4">5DNS001</strain>
    </source>
</reference>
<keyword evidence="4" id="KW-1185">Reference proteome</keyword>
<dbReference type="InterPro" id="IPR014895">
    <property type="entry name" value="Alginate_lyase_2"/>
</dbReference>
<protein>
    <submittedName>
        <fullName evidence="3">Polysaccharide lyase family 7 protein</fullName>
    </submittedName>
</protein>
<feature type="chain" id="PRO_5018105658" evidence="1">
    <location>
        <begin position="22"/>
        <end position="312"/>
    </location>
</feature>
<dbReference type="InterPro" id="IPR013320">
    <property type="entry name" value="ConA-like_dom_sf"/>
</dbReference>
<dbReference type="Gene3D" id="2.60.120.200">
    <property type="match status" value="1"/>
</dbReference>
<dbReference type="Pfam" id="PF08787">
    <property type="entry name" value="Alginate_lyase2"/>
    <property type="match status" value="1"/>
</dbReference>
<dbReference type="SUPFAM" id="SSF49899">
    <property type="entry name" value="Concanavalin A-like lectins/glucanases"/>
    <property type="match status" value="1"/>
</dbReference>
<dbReference type="GO" id="GO:0016829">
    <property type="term" value="F:lyase activity"/>
    <property type="evidence" value="ECO:0007669"/>
    <property type="project" value="UniProtKB-KW"/>
</dbReference>
<comment type="caution">
    <text evidence="3">The sequence shown here is derived from an EMBL/GenBank/DDBJ whole genome shotgun (WGS) entry which is preliminary data.</text>
</comment>
<dbReference type="GO" id="GO:0004553">
    <property type="term" value="F:hydrolase activity, hydrolyzing O-glycosyl compounds"/>
    <property type="evidence" value="ECO:0007669"/>
    <property type="project" value="UniProtKB-ARBA"/>
</dbReference>
<dbReference type="RefSeq" id="WP_123216056.1">
    <property type="nucleotide sequence ID" value="NZ_RJTM01000074.1"/>
</dbReference>
<evidence type="ECO:0000259" key="2">
    <source>
        <dbReference type="Pfam" id="PF08787"/>
    </source>
</evidence>
<evidence type="ECO:0000313" key="4">
    <source>
        <dbReference type="Proteomes" id="UP000267469"/>
    </source>
</evidence>
<keyword evidence="1" id="KW-0732">Signal</keyword>
<accession>A0A3N0EGU3</accession>
<dbReference type="EMBL" id="RJTM01000074">
    <property type="protein sequence ID" value="RNL87103.1"/>
    <property type="molecule type" value="Genomic_DNA"/>
</dbReference>
<sequence length="312" mass="35029">MRTKTPTLKTAVLLKGTLVMAASLCLACSGDIEEGLAGENILYIPEETDTALYADIDFSHWKITLPVDLDNNGKPDEYQPSDLIDYGYQDIAELAPFMYDDTTDTSIVFYTYPAGATTPNSSYPRTELREQMTPGNNYNNWSLTEGGTMRGTLKIDSISPDTVNAKYDYHRVIVMQIHGIISQEDMATYGFSSNHAPPLLKMTWIDGHLFAYKKTLVDESTSGIDLYDDSSQTWTDVKHDFGEVGNDTFTVEIEASYGELSVTVDDETYVFDDISMEKWPFENYFKAGNYLVTTDTSGFAKVKYYDLEVTHP</sequence>
<name>A0A3N0EGU3_SINP1</name>
<dbReference type="Proteomes" id="UP000267469">
    <property type="component" value="Unassembled WGS sequence"/>
</dbReference>
<dbReference type="OrthoDB" id="1408636at2"/>
<evidence type="ECO:0000313" key="3">
    <source>
        <dbReference type="EMBL" id="RNL87103.1"/>
    </source>
</evidence>
<feature type="domain" description="Alginate lyase 2" evidence="2">
    <location>
        <begin position="56"/>
        <end position="311"/>
    </location>
</feature>
<evidence type="ECO:0000256" key="1">
    <source>
        <dbReference type="SAM" id="SignalP"/>
    </source>
</evidence>
<feature type="signal peptide" evidence="1">
    <location>
        <begin position="1"/>
        <end position="21"/>
    </location>
</feature>
<dbReference type="GO" id="GO:0005975">
    <property type="term" value="P:carbohydrate metabolic process"/>
    <property type="evidence" value="ECO:0007669"/>
    <property type="project" value="UniProtKB-ARBA"/>
</dbReference>
<proteinExistence type="predicted"/>
<gene>
    <name evidence="3" type="ORF">ED312_10935</name>
</gene>